<keyword evidence="2" id="KW-0521">NADP</keyword>
<dbReference type="EMBL" id="JAVRRL010000138">
    <property type="protein sequence ID" value="KAK5107144.1"/>
    <property type="molecule type" value="Genomic_DNA"/>
</dbReference>
<dbReference type="GO" id="GO:0019594">
    <property type="term" value="P:mannitol metabolic process"/>
    <property type="evidence" value="ECO:0007669"/>
    <property type="project" value="UniProtKB-ARBA"/>
</dbReference>
<reference evidence="7" key="1">
    <citation type="submission" date="2023-08" db="EMBL/GenBank/DDBJ databases">
        <title>Black Yeasts Isolated from many extreme environments.</title>
        <authorList>
            <person name="Coleine C."/>
            <person name="Stajich J.E."/>
            <person name="Selbmann L."/>
        </authorList>
    </citation>
    <scope>NUCLEOTIDE SEQUENCE</scope>
    <source>
        <strain evidence="7">CCFEE 5401</strain>
    </source>
</reference>
<gene>
    <name evidence="7" type="ORF">LTR62_001702</name>
</gene>
<dbReference type="AlphaFoldDB" id="A0AAN7TAS2"/>
<evidence type="ECO:0000313" key="7">
    <source>
        <dbReference type="EMBL" id="KAK5107144.1"/>
    </source>
</evidence>
<evidence type="ECO:0000256" key="3">
    <source>
        <dbReference type="ARBA" id="ARBA00023002"/>
    </source>
</evidence>
<keyword evidence="3" id="KW-0560">Oxidoreductase</keyword>
<evidence type="ECO:0000256" key="2">
    <source>
        <dbReference type="ARBA" id="ARBA00022857"/>
    </source>
</evidence>
<dbReference type="PRINTS" id="PR00081">
    <property type="entry name" value="GDHRDH"/>
</dbReference>
<dbReference type="InterPro" id="IPR036291">
    <property type="entry name" value="NAD(P)-bd_dom_sf"/>
</dbReference>
<evidence type="ECO:0000313" key="8">
    <source>
        <dbReference type="Proteomes" id="UP001310890"/>
    </source>
</evidence>
<dbReference type="FunFam" id="3.40.50.720:FF:000090">
    <property type="entry name" value="NADP-dependent mannitol dehydrogenase"/>
    <property type="match status" value="1"/>
</dbReference>
<proteinExistence type="inferred from homology"/>
<dbReference type="EC" id="1.1.1.138" evidence="5"/>
<dbReference type="PANTHER" id="PTHR43008">
    <property type="entry name" value="BENZIL REDUCTASE"/>
    <property type="match status" value="1"/>
</dbReference>
<dbReference type="InterPro" id="IPR002347">
    <property type="entry name" value="SDR_fam"/>
</dbReference>
<dbReference type="SUPFAM" id="SSF51735">
    <property type="entry name" value="NAD(P)-binding Rossmann-fold domains"/>
    <property type="match status" value="1"/>
</dbReference>
<name>A0AAN7TAS2_9PEZI</name>
<evidence type="ECO:0000256" key="1">
    <source>
        <dbReference type="ARBA" id="ARBA00006484"/>
    </source>
</evidence>
<organism evidence="7 8">
    <name type="scientific">Meristemomyces frigidus</name>
    <dbReference type="NCBI Taxonomy" id="1508187"/>
    <lineage>
        <taxon>Eukaryota</taxon>
        <taxon>Fungi</taxon>
        <taxon>Dikarya</taxon>
        <taxon>Ascomycota</taxon>
        <taxon>Pezizomycotina</taxon>
        <taxon>Dothideomycetes</taxon>
        <taxon>Dothideomycetidae</taxon>
        <taxon>Mycosphaerellales</taxon>
        <taxon>Teratosphaeriaceae</taxon>
        <taxon>Meristemomyces</taxon>
    </lineage>
</organism>
<dbReference type="Proteomes" id="UP001310890">
    <property type="component" value="Unassembled WGS sequence"/>
</dbReference>
<sequence length="318" mass="34776">MVVGPANRQAPEDSSMKNGVFKQYNTEAPKQTQVLPLFSLKHKTAIVSGSGAGIGLQVVHAFAEAGANVAIWYHGNKEALDRAAEVEKKYGVKCKAYRTDVTDYDNIKTTIDEIARDFNGRLDIFVANAGIPWTQGRMIDGELSHYHRVIATDLDSVFYSAKAAGELFRRQCEAGGTSVFSGEKLQNYGYGSFIATSSMSGHIANIPNHQSAYNAAKAGVRHLCQSLAVEWVKFARVNSVSPGYIATEISNFVPPETKAIWRGKIPMGREGEAHELKGAYLYLASDASSYTTGTDIVVDFYVRTRADTALFDERQNGQ</sequence>
<comment type="similarity">
    <text evidence="1">Belongs to the short-chain dehydrogenases/reductases (SDR) family.</text>
</comment>
<protein>
    <recommendedName>
        <fullName evidence="6">NADP-dependent mannitol dehydrogenase</fullName>
        <ecNumber evidence="5">1.1.1.138</ecNumber>
    </recommendedName>
</protein>
<dbReference type="Pfam" id="PF13561">
    <property type="entry name" value="adh_short_C2"/>
    <property type="match status" value="1"/>
</dbReference>
<evidence type="ECO:0000256" key="6">
    <source>
        <dbReference type="ARBA" id="ARBA00069279"/>
    </source>
</evidence>
<evidence type="ECO:0000256" key="4">
    <source>
        <dbReference type="ARBA" id="ARBA00051683"/>
    </source>
</evidence>
<dbReference type="InterPro" id="IPR020904">
    <property type="entry name" value="Sc_DH/Rdtase_CS"/>
</dbReference>
<dbReference type="PANTHER" id="PTHR43008:SF13">
    <property type="entry name" value="L-XYLULOSE REDUCTASE-RELATED"/>
    <property type="match status" value="1"/>
</dbReference>
<dbReference type="PRINTS" id="PR00080">
    <property type="entry name" value="SDRFAMILY"/>
</dbReference>
<dbReference type="GO" id="GO:0050664">
    <property type="term" value="F:oxidoreductase activity, acting on NAD(P)H, oxygen as acceptor"/>
    <property type="evidence" value="ECO:0007669"/>
    <property type="project" value="TreeGrafter"/>
</dbReference>
<accession>A0AAN7TAS2</accession>
<dbReference type="PROSITE" id="PS00061">
    <property type="entry name" value="ADH_SHORT"/>
    <property type="match status" value="1"/>
</dbReference>
<evidence type="ECO:0000256" key="5">
    <source>
        <dbReference type="ARBA" id="ARBA00066645"/>
    </source>
</evidence>
<dbReference type="GO" id="GO:0050085">
    <property type="term" value="F:mannitol 2-dehydrogenase (NADP+) activity"/>
    <property type="evidence" value="ECO:0007669"/>
    <property type="project" value="UniProtKB-EC"/>
</dbReference>
<comment type="caution">
    <text evidence="7">The sequence shown here is derived from an EMBL/GenBank/DDBJ whole genome shotgun (WGS) entry which is preliminary data.</text>
</comment>
<dbReference type="Gene3D" id="3.40.50.720">
    <property type="entry name" value="NAD(P)-binding Rossmann-like Domain"/>
    <property type="match status" value="1"/>
</dbReference>
<comment type="catalytic activity">
    <reaction evidence="4">
        <text>D-mannitol + NADP(+) = D-fructose + NADPH + H(+)</text>
        <dbReference type="Rhea" id="RHEA:16765"/>
        <dbReference type="ChEBI" id="CHEBI:15378"/>
        <dbReference type="ChEBI" id="CHEBI:16899"/>
        <dbReference type="ChEBI" id="CHEBI:37721"/>
        <dbReference type="ChEBI" id="CHEBI:57783"/>
        <dbReference type="ChEBI" id="CHEBI:58349"/>
        <dbReference type="EC" id="1.1.1.138"/>
    </reaction>
    <physiologicalReaction direction="left-to-right" evidence="4">
        <dbReference type="Rhea" id="RHEA:16766"/>
    </physiologicalReaction>
    <physiologicalReaction direction="right-to-left" evidence="4">
        <dbReference type="Rhea" id="RHEA:16767"/>
    </physiologicalReaction>
</comment>